<gene>
    <name evidence="2" type="ORF">FRX94_01895</name>
</gene>
<dbReference type="EMBL" id="VOHM01000003">
    <property type="protein sequence ID" value="TWT28667.1"/>
    <property type="molecule type" value="Genomic_DNA"/>
</dbReference>
<dbReference type="Pfam" id="PF18726">
    <property type="entry name" value="HEPN_SAV_6107"/>
    <property type="match status" value="1"/>
</dbReference>
<proteinExistence type="predicted"/>
<evidence type="ECO:0000259" key="1">
    <source>
        <dbReference type="Pfam" id="PF18726"/>
    </source>
</evidence>
<dbReference type="InterPro" id="IPR040891">
    <property type="entry name" value="HEPN_SAV_6107"/>
</dbReference>
<dbReference type="RefSeq" id="WP_146323429.1">
    <property type="nucleotide sequence ID" value="NZ_BAABLR010000027.1"/>
</dbReference>
<name>A0A5C5USB3_9CORY</name>
<dbReference type="Proteomes" id="UP000320791">
    <property type="component" value="Unassembled WGS sequence"/>
</dbReference>
<reference evidence="2 3" key="1">
    <citation type="submission" date="2019-08" db="EMBL/GenBank/DDBJ databases">
        <authorList>
            <person name="Lei W."/>
        </authorList>
    </citation>
    <scope>NUCLEOTIDE SEQUENCE [LARGE SCALE GENOMIC DNA]</scope>
    <source>
        <strain evidence="2 3">CCUG 58627</strain>
    </source>
</reference>
<dbReference type="AlphaFoldDB" id="A0A5C5USB3"/>
<evidence type="ECO:0000313" key="3">
    <source>
        <dbReference type="Proteomes" id="UP000320791"/>
    </source>
</evidence>
<feature type="domain" description="SAV-6107-like HEPN" evidence="1">
    <location>
        <begin position="47"/>
        <end position="123"/>
    </location>
</feature>
<organism evidence="2 3">
    <name type="scientific">Corynebacterium canis</name>
    <dbReference type="NCBI Taxonomy" id="679663"/>
    <lineage>
        <taxon>Bacteria</taxon>
        <taxon>Bacillati</taxon>
        <taxon>Actinomycetota</taxon>
        <taxon>Actinomycetes</taxon>
        <taxon>Mycobacteriales</taxon>
        <taxon>Corynebacteriaceae</taxon>
        <taxon>Corynebacterium</taxon>
    </lineage>
</organism>
<comment type="caution">
    <text evidence="2">The sequence shown here is derived from an EMBL/GenBank/DDBJ whole genome shotgun (WGS) entry which is preliminary data.</text>
</comment>
<keyword evidence="3" id="KW-1185">Reference proteome</keyword>
<evidence type="ECO:0000313" key="2">
    <source>
        <dbReference type="EMBL" id="TWT28667.1"/>
    </source>
</evidence>
<sequence>MSTVVSATFYRAQDRKADFLSRAYGLLDQAHSYLRAGDLLLAVDCGYQAALRAAGARLVGGRARGSAWERLRRIDAAGARQAAHFQGWSAVRARAVVGLDIGKSATEVNIFLADVASFIEEVEGRLPLVA</sequence>
<dbReference type="OrthoDB" id="9808601at2"/>
<protein>
    <recommendedName>
        <fullName evidence="1">SAV-6107-like HEPN domain-containing protein</fullName>
    </recommendedName>
</protein>
<accession>A0A5C5USB3</accession>